<organism evidence="1">
    <name type="scientific">uncultured nuHF2 cluster bacterium HF0130_29D04</name>
    <dbReference type="NCBI Taxonomy" id="723587"/>
    <lineage>
        <taxon>Bacteria</taxon>
        <taxon>environmental samples</taxon>
    </lineage>
</organism>
<reference evidence="1" key="1">
    <citation type="submission" date="2010-01" db="EMBL/GenBank/DDBJ databases">
        <title>Genome fragments of uncultured bacteria from the North Pacific subtropical Gyre.</title>
        <authorList>
            <person name="Pham V.D."/>
            <person name="Delong E.F."/>
        </authorList>
    </citation>
    <scope>NUCLEOTIDE SEQUENCE</scope>
</reference>
<proteinExistence type="predicted"/>
<dbReference type="EMBL" id="GU567970">
    <property type="protein sequence ID" value="ADI21947.1"/>
    <property type="molecule type" value="Genomic_DNA"/>
</dbReference>
<sequence>MSEVIKAEWFDIAKNKKEKVWSWLHNDYLPQMQSLQGVSWVGHYEIEKHQNRPYIEGGPMKKETTDPSVPTGWQNVVLTAAISPEVFFGLNNTLETLIKTNVDKLELRDNYREAVFIEEQVVNSPEMRISPYGMGPPPAMQLGNYNTDKPEDDIELAKWYREERFPRVSVSRGMIRGRKMVSISGWSKHGVLWEFTDLPEGEFTFEPRFIEADRNENWKGRHVLEYVTHAPGSPHAGRRVWPKTHN</sequence>
<name>E7C3C3_9BACT</name>
<evidence type="ECO:0000313" key="1">
    <source>
        <dbReference type="EMBL" id="ADI21947.1"/>
    </source>
</evidence>
<accession>E7C3C3</accession>
<dbReference type="AlphaFoldDB" id="E7C3C3"/>
<protein>
    <submittedName>
        <fullName evidence="1">Uncharacterized protein</fullName>
    </submittedName>
</protein>